<name>A0A1Y1SDY3_9GAMM</name>
<evidence type="ECO:0000256" key="2">
    <source>
        <dbReference type="ARBA" id="ARBA00022741"/>
    </source>
</evidence>
<evidence type="ECO:0000313" key="6">
    <source>
        <dbReference type="EMBL" id="ORE87216.1"/>
    </source>
</evidence>
<keyword evidence="1" id="KW-0677">Repeat</keyword>
<dbReference type="GO" id="GO:0016887">
    <property type="term" value="F:ATP hydrolysis activity"/>
    <property type="evidence" value="ECO:0007669"/>
    <property type="project" value="InterPro"/>
</dbReference>
<organism evidence="6 7">
    <name type="scientific">Oceanococcus atlanticus</name>
    <dbReference type="NCBI Taxonomy" id="1317117"/>
    <lineage>
        <taxon>Bacteria</taxon>
        <taxon>Pseudomonadati</taxon>
        <taxon>Pseudomonadota</taxon>
        <taxon>Gammaproteobacteria</taxon>
        <taxon>Chromatiales</taxon>
        <taxon>Oceanococcaceae</taxon>
        <taxon>Oceanococcus</taxon>
    </lineage>
</organism>
<keyword evidence="3" id="KW-0067">ATP-binding</keyword>
<accession>A0A1Y1SDY3</accession>
<feature type="domain" description="AAA+ ATPase" evidence="5">
    <location>
        <begin position="256"/>
        <end position="411"/>
    </location>
</feature>
<dbReference type="STRING" id="1317117.ATO7_09252"/>
<feature type="compositionally biased region" description="Basic residues" evidence="4">
    <location>
        <begin position="156"/>
        <end position="165"/>
    </location>
</feature>
<gene>
    <name evidence="6" type="ORF">ATO7_09252</name>
</gene>
<protein>
    <submittedName>
        <fullName evidence="6">ABC transporter</fullName>
    </submittedName>
</protein>
<dbReference type="Proteomes" id="UP000192342">
    <property type="component" value="Unassembled WGS sequence"/>
</dbReference>
<keyword evidence="7" id="KW-1185">Reference proteome</keyword>
<dbReference type="GO" id="GO:0005524">
    <property type="term" value="F:ATP binding"/>
    <property type="evidence" value="ECO:0007669"/>
    <property type="project" value="UniProtKB-KW"/>
</dbReference>
<dbReference type="EMBL" id="AQQV01000002">
    <property type="protein sequence ID" value="ORE87216.1"/>
    <property type="molecule type" value="Genomic_DNA"/>
</dbReference>
<sequence length="428" mass="47459">MLADFLQDYDAHACILRGQLGIEHDYLERWSLLSHGQRKRTQIAHALWQRPQILAIDEPTNHIDAHAREVLLEALRGFIGIGLIVSHDRAWIDALCGQCLWLEHGRAEVRPGGYTTGLELRLQAQASACRERDKLVDQGNRLQRELAARRETASRANKKRSKRGLSSKDHDAKSRINLARLTGKDGQAGRLLGQLSARSERSAEQAKKVQVDKVRTIDFWLPESRSKRRLLLDVPPGRVELGDGRALVHPQLVIRPSERIALSGANGLGKSSLLRHLAPLFNVEPDCLTQMPQDIDIDNSLKLIEHVRGLPAEQLGHVMNVVAGLGSEPSRLLRSALPSPGEIRKLMLAVGISNKPHLIVLDEPTNHLDLPSIEAMQNALADCPCALLLVSHDQAFLSGLATSQWEIRTDSGNLELIATRLQSDVQKP</sequence>
<dbReference type="PANTHER" id="PTHR19211:SF14">
    <property type="entry name" value="ATP-BINDING CASSETTE SUB-FAMILY F MEMBER 1"/>
    <property type="match status" value="1"/>
</dbReference>
<evidence type="ECO:0000259" key="5">
    <source>
        <dbReference type="SMART" id="SM00382"/>
    </source>
</evidence>
<evidence type="ECO:0000256" key="3">
    <source>
        <dbReference type="ARBA" id="ARBA00022840"/>
    </source>
</evidence>
<dbReference type="Gene3D" id="3.40.50.300">
    <property type="entry name" value="P-loop containing nucleotide triphosphate hydrolases"/>
    <property type="match status" value="2"/>
</dbReference>
<dbReference type="SMART" id="SM00382">
    <property type="entry name" value="AAA"/>
    <property type="match status" value="1"/>
</dbReference>
<dbReference type="AlphaFoldDB" id="A0A1Y1SDY3"/>
<comment type="caution">
    <text evidence="6">The sequence shown here is derived from an EMBL/GenBank/DDBJ whole genome shotgun (WGS) entry which is preliminary data.</text>
</comment>
<evidence type="ECO:0000256" key="1">
    <source>
        <dbReference type="ARBA" id="ARBA00022737"/>
    </source>
</evidence>
<dbReference type="InterPro" id="IPR027417">
    <property type="entry name" value="P-loop_NTPase"/>
</dbReference>
<dbReference type="InterPro" id="IPR003593">
    <property type="entry name" value="AAA+_ATPase"/>
</dbReference>
<proteinExistence type="predicted"/>
<dbReference type="Pfam" id="PF00005">
    <property type="entry name" value="ABC_tran"/>
    <property type="match status" value="2"/>
</dbReference>
<evidence type="ECO:0000256" key="4">
    <source>
        <dbReference type="SAM" id="MobiDB-lite"/>
    </source>
</evidence>
<feature type="region of interest" description="Disordered" evidence="4">
    <location>
        <begin position="148"/>
        <end position="170"/>
    </location>
</feature>
<dbReference type="PANTHER" id="PTHR19211">
    <property type="entry name" value="ATP-BINDING TRANSPORT PROTEIN-RELATED"/>
    <property type="match status" value="1"/>
</dbReference>
<dbReference type="SUPFAM" id="SSF52540">
    <property type="entry name" value="P-loop containing nucleoside triphosphate hydrolases"/>
    <property type="match status" value="2"/>
</dbReference>
<dbReference type="InterPro" id="IPR003439">
    <property type="entry name" value="ABC_transporter-like_ATP-bd"/>
</dbReference>
<evidence type="ECO:0000313" key="7">
    <source>
        <dbReference type="Proteomes" id="UP000192342"/>
    </source>
</evidence>
<keyword evidence="2" id="KW-0547">Nucleotide-binding</keyword>
<reference evidence="6 7" key="1">
    <citation type="submission" date="2013-04" db="EMBL/GenBank/DDBJ databases">
        <title>Oceanococcus atlanticus 22II-S10r2 Genome Sequencing.</title>
        <authorList>
            <person name="Lai Q."/>
            <person name="Li G."/>
            <person name="Shao Z."/>
        </authorList>
    </citation>
    <scope>NUCLEOTIDE SEQUENCE [LARGE SCALE GENOMIC DNA]</scope>
    <source>
        <strain evidence="6 7">22II-S10r2</strain>
    </source>
</reference>
<dbReference type="InterPro" id="IPR050611">
    <property type="entry name" value="ABCF"/>
</dbReference>